<evidence type="ECO:0000313" key="3">
    <source>
        <dbReference type="Proteomes" id="UP000445000"/>
    </source>
</evidence>
<protein>
    <submittedName>
        <fullName evidence="2">Uncharacterized protein</fullName>
    </submittedName>
</protein>
<dbReference type="EMBL" id="BLJN01000001">
    <property type="protein sequence ID" value="GFE78313.1"/>
    <property type="molecule type" value="Genomic_DNA"/>
</dbReference>
<accession>A0A829Y5E9</accession>
<proteinExistence type="predicted"/>
<dbReference type="RefSeq" id="WP_161810232.1">
    <property type="nucleotide sequence ID" value="NZ_BLJN01000001.1"/>
</dbReference>
<evidence type="ECO:0000256" key="1">
    <source>
        <dbReference type="SAM" id="SignalP"/>
    </source>
</evidence>
<reference evidence="3" key="1">
    <citation type="submission" date="2020-01" db="EMBL/GenBank/DDBJ databases">
        <title>'Steroidobacter agaridevorans' sp. nov., agar-degrading bacteria isolated from rhizosphere soils.</title>
        <authorList>
            <person name="Ikenaga M."/>
            <person name="Kataoka M."/>
            <person name="Murouchi A."/>
            <person name="Katsuragi S."/>
            <person name="Sakai M."/>
        </authorList>
    </citation>
    <scope>NUCLEOTIDE SEQUENCE [LARGE SCALE GENOMIC DNA]</scope>
    <source>
        <strain evidence="3">YU21-B</strain>
    </source>
</reference>
<dbReference type="AlphaFoldDB" id="A0A829Y5E9"/>
<evidence type="ECO:0000313" key="2">
    <source>
        <dbReference type="EMBL" id="GFE78313.1"/>
    </source>
</evidence>
<dbReference type="Proteomes" id="UP000445000">
    <property type="component" value="Unassembled WGS sequence"/>
</dbReference>
<sequence>MLTKTFRMTVILLIGLVLPANAERTALPDLAAPPQGSTQWIARNMRMNGLPMSLKTFESRLSPDAVLAHYESELRSSGSHDVRRSVNSPWQVLLLKSRDHFITVHARRAASGSEGTILVSPALDRGVLKLQTDFPRPSTARIVNLQQYDDSGMQSEHISLSSERAPFIEAQAFSQLLITNGWNIIDTRPTRESYRGFVLEAQRQAEQALLVIIPDAARPASTAIVVTWKKS</sequence>
<keyword evidence="1" id="KW-0732">Signal</keyword>
<keyword evidence="3" id="KW-1185">Reference proteome</keyword>
<feature type="chain" id="PRO_5033007644" evidence="1">
    <location>
        <begin position="23"/>
        <end position="231"/>
    </location>
</feature>
<gene>
    <name evidence="2" type="ORF">GCM10011487_03130</name>
</gene>
<feature type="signal peptide" evidence="1">
    <location>
        <begin position="1"/>
        <end position="22"/>
    </location>
</feature>
<organism evidence="2 3">
    <name type="scientific">Steroidobacter agaridevorans</name>
    <dbReference type="NCBI Taxonomy" id="2695856"/>
    <lineage>
        <taxon>Bacteria</taxon>
        <taxon>Pseudomonadati</taxon>
        <taxon>Pseudomonadota</taxon>
        <taxon>Gammaproteobacteria</taxon>
        <taxon>Steroidobacterales</taxon>
        <taxon>Steroidobacteraceae</taxon>
        <taxon>Steroidobacter</taxon>
    </lineage>
</organism>
<name>A0A829Y5E9_9GAMM</name>
<comment type="caution">
    <text evidence="2">The sequence shown here is derived from an EMBL/GenBank/DDBJ whole genome shotgun (WGS) entry which is preliminary data.</text>
</comment>